<evidence type="ECO:0000256" key="1">
    <source>
        <dbReference type="PROSITE-ProRule" id="PRU00176"/>
    </source>
</evidence>
<evidence type="ECO:0000256" key="2">
    <source>
        <dbReference type="SAM" id="MobiDB-lite"/>
    </source>
</evidence>
<evidence type="ECO:0000313" key="5">
    <source>
        <dbReference type="Proteomes" id="UP000076420"/>
    </source>
</evidence>
<dbReference type="InterPro" id="IPR000504">
    <property type="entry name" value="RRM_dom"/>
</dbReference>
<keyword evidence="1" id="KW-0694">RNA-binding</keyword>
<organism evidence="4 5">
    <name type="scientific">Biomphalaria glabrata</name>
    <name type="common">Bloodfluke planorb</name>
    <name type="synonym">Freshwater snail</name>
    <dbReference type="NCBI Taxonomy" id="6526"/>
    <lineage>
        <taxon>Eukaryota</taxon>
        <taxon>Metazoa</taxon>
        <taxon>Spiralia</taxon>
        <taxon>Lophotrochozoa</taxon>
        <taxon>Mollusca</taxon>
        <taxon>Gastropoda</taxon>
        <taxon>Heterobranchia</taxon>
        <taxon>Euthyneura</taxon>
        <taxon>Panpulmonata</taxon>
        <taxon>Hygrophila</taxon>
        <taxon>Lymnaeoidea</taxon>
        <taxon>Planorbidae</taxon>
        <taxon>Biomphalaria</taxon>
    </lineage>
</organism>
<dbReference type="KEGG" id="bgt:106051985"/>
<gene>
    <name evidence="4" type="primary">106051985</name>
</gene>
<feature type="region of interest" description="Disordered" evidence="2">
    <location>
        <begin position="121"/>
        <end position="194"/>
    </location>
</feature>
<dbReference type="VEuPathDB" id="VectorBase:BGLB032954"/>
<dbReference type="PROSITE" id="PS50102">
    <property type="entry name" value="RRM"/>
    <property type="match status" value="1"/>
</dbReference>
<accession>A0A2C9LMU5</accession>
<proteinExistence type="predicted"/>
<name>A0A2C9LMU5_BIOGL</name>
<dbReference type="VEuPathDB" id="VectorBase:BGLAX_044614"/>
<feature type="compositionally biased region" description="Polar residues" evidence="2">
    <location>
        <begin position="151"/>
        <end position="167"/>
    </location>
</feature>
<feature type="compositionally biased region" description="Low complexity" evidence="2">
    <location>
        <begin position="125"/>
        <end position="134"/>
    </location>
</feature>
<sequence length="194" mass="21397">MKIDFLTEEMMSGPTRKLKADGLPSDITQVRLKTFFSNENSQGGGPVEDVQISEDRTSAIITFKEVEAVERIIKRKDTVSMSSVFVKVSPCFDEIPNDRNGNLADEMKAIKSKSMELEMSDEANNKTTMTNTDTKGPDLSAKDLSLENCHKPQSGSTNLNSDLSSGDCQDDHTMSLDRHVVADDNKINKGNPSF</sequence>
<reference evidence="4" key="1">
    <citation type="submission" date="2020-05" db="UniProtKB">
        <authorList>
            <consortium name="EnsemblMetazoa"/>
        </authorList>
    </citation>
    <scope>IDENTIFICATION</scope>
    <source>
        <strain evidence="4">BB02</strain>
    </source>
</reference>
<dbReference type="SUPFAM" id="SSF54928">
    <property type="entry name" value="RNA-binding domain, RBD"/>
    <property type="match status" value="1"/>
</dbReference>
<dbReference type="InterPro" id="IPR012677">
    <property type="entry name" value="Nucleotide-bd_a/b_plait_sf"/>
</dbReference>
<dbReference type="InterPro" id="IPR035979">
    <property type="entry name" value="RBD_domain_sf"/>
</dbReference>
<dbReference type="SMART" id="SM00360">
    <property type="entry name" value="RRM"/>
    <property type="match status" value="1"/>
</dbReference>
<feature type="domain" description="RRM" evidence="3">
    <location>
        <begin position="16"/>
        <end position="122"/>
    </location>
</feature>
<dbReference type="Gene3D" id="3.30.70.330">
    <property type="match status" value="1"/>
</dbReference>
<evidence type="ECO:0000313" key="4">
    <source>
        <dbReference type="EnsemblMetazoa" id="BGLB032954-PA"/>
    </source>
</evidence>
<protein>
    <recommendedName>
        <fullName evidence="3">RRM domain-containing protein</fullName>
    </recommendedName>
</protein>
<dbReference type="Pfam" id="PF23085">
    <property type="entry name" value="RRM_PARP14_3"/>
    <property type="match status" value="1"/>
</dbReference>
<evidence type="ECO:0000259" key="3">
    <source>
        <dbReference type="PROSITE" id="PS50102"/>
    </source>
</evidence>
<dbReference type="EnsemblMetazoa" id="BGLB032954-RA">
    <property type="protein sequence ID" value="BGLB032954-PA"/>
    <property type="gene ID" value="BGLB032954"/>
</dbReference>
<feature type="compositionally biased region" description="Basic and acidic residues" evidence="2">
    <location>
        <begin position="140"/>
        <end position="150"/>
    </location>
</feature>
<feature type="compositionally biased region" description="Basic and acidic residues" evidence="2">
    <location>
        <begin position="169"/>
        <end position="187"/>
    </location>
</feature>
<dbReference type="AlphaFoldDB" id="A0A2C9LMU5"/>
<dbReference type="GO" id="GO:0003723">
    <property type="term" value="F:RNA binding"/>
    <property type="evidence" value="ECO:0007669"/>
    <property type="project" value="UniProtKB-UniRule"/>
</dbReference>
<dbReference type="Proteomes" id="UP000076420">
    <property type="component" value="Unassembled WGS sequence"/>
</dbReference>